<evidence type="ECO:0000259" key="1">
    <source>
        <dbReference type="Pfam" id="PF12484"/>
    </source>
</evidence>
<feature type="non-terminal residue" evidence="2">
    <location>
        <position position="1"/>
    </location>
</feature>
<sequence length="32" mass="3138">PTGGAGRASAAHFVTPRYGFKPTVIAQPPAGG</sequence>
<gene>
    <name evidence="2" type="ORF">DQP57_25280</name>
</gene>
<dbReference type="AlphaFoldDB" id="A0A329L858"/>
<dbReference type="Pfam" id="PF12484">
    <property type="entry name" value="PPE-SVP"/>
    <property type="match status" value="1"/>
</dbReference>
<reference evidence="2 3" key="1">
    <citation type="submission" date="2018-06" db="EMBL/GenBank/DDBJ databases">
        <title>NTM in soil in Japan.</title>
        <authorList>
            <person name="Ohya K."/>
        </authorList>
    </citation>
    <scope>NUCLEOTIDE SEQUENCE [LARGE SCALE GENOMIC DNA]</scope>
    <source>
        <strain evidence="2 3">GF28</strain>
    </source>
</reference>
<proteinExistence type="predicted"/>
<evidence type="ECO:0000313" key="3">
    <source>
        <dbReference type="Proteomes" id="UP000250915"/>
    </source>
</evidence>
<organism evidence="2 3">
    <name type="scientific">Mycobacterium colombiense</name>
    <dbReference type="NCBI Taxonomy" id="339268"/>
    <lineage>
        <taxon>Bacteria</taxon>
        <taxon>Bacillati</taxon>
        <taxon>Actinomycetota</taxon>
        <taxon>Actinomycetes</taxon>
        <taxon>Mycobacteriales</taxon>
        <taxon>Mycobacteriaceae</taxon>
        <taxon>Mycobacterium</taxon>
        <taxon>Mycobacterium avium complex (MAC)</taxon>
    </lineage>
</organism>
<comment type="caution">
    <text evidence="2">The sequence shown here is derived from an EMBL/GenBank/DDBJ whole genome shotgun (WGS) entry which is preliminary data.</text>
</comment>
<name>A0A329L858_9MYCO</name>
<protein>
    <recommendedName>
        <fullName evidence="1">PPE family C-terminal domain-containing protein</fullName>
    </recommendedName>
</protein>
<feature type="domain" description="PPE family C-terminal" evidence="1">
    <location>
        <begin position="1"/>
        <end position="28"/>
    </location>
</feature>
<dbReference type="Proteomes" id="UP000250915">
    <property type="component" value="Unassembled WGS sequence"/>
</dbReference>
<accession>A0A329L858</accession>
<evidence type="ECO:0000313" key="2">
    <source>
        <dbReference type="EMBL" id="RAV03420.1"/>
    </source>
</evidence>
<dbReference type="InterPro" id="IPR022171">
    <property type="entry name" value="PPE_C"/>
</dbReference>
<dbReference type="RefSeq" id="WP_133259310.1">
    <property type="nucleotide sequence ID" value="NZ_QMEV01000106.1"/>
</dbReference>
<dbReference type="EMBL" id="QMEV01000106">
    <property type="protein sequence ID" value="RAV03420.1"/>
    <property type="molecule type" value="Genomic_DNA"/>
</dbReference>